<dbReference type="EMBL" id="BGZK01000440">
    <property type="protein sequence ID" value="GBP43689.1"/>
    <property type="molecule type" value="Genomic_DNA"/>
</dbReference>
<organism evidence="2 3">
    <name type="scientific">Eumeta variegata</name>
    <name type="common">Bagworm moth</name>
    <name type="synonym">Eumeta japonica</name>
    <dbReference type="NCBI Taxonomy" id="151549"/>
    <lineage>
        <taxon>Eukaryota</taxon>
        <taxon>Metazoa</taxon>
        <taxon>Ecdysozoa</taxon>
        <taxon>Arthropoda</taxon>
        <taxon>Hexapoda</taxon>
        <taxon>Insecta</taxon>
        <taxon>Pterygota</taxon>
        <taxon>Neoptera</taxon>
        <taxon>Endopterygota</taxon>
        <taxon>Lepidoptera</taxon>
        <taxon>Glossata</taxon>
        <taxon>Ditrysia</taxon>
        <taxon>Tineoidea</taxon>
        <taxon>Psychidae</taxon>
        <taxon>Oiketicinae</taxon>
        <taxon>Eumeta</taxon>
    </lineage>
</organism>
<keyword evidence="3" id="KW-1185">Reference proteome</keyword>
<evidence type="ECO:0000313" key="3">
    <source>
        <dbReference type="Proteomes" id="UP000299102"/>
    </source>
</evidence>
<accession>A0A4C1VZL5</accession>
<proteinExistence type="predicted"/>
<dbReference type="AlphaFoldDB" id="A0A4C1VZL5"/>
<feature type="region of interest" description="Disordered" evidence="1">
    <location>
        <begin position="47"/>
        <end position="67"/>
    </location>
</feature>
<evidence type="ECO:0000256" key="1">
    <source>
        <dbReference type="SAM" id="MobiDB-lite"/>
    </source>
</evidence>
<dbReference type="Proteomes" id="UP000299102">
    <property type="component" value="Unassembled WGS sequence"/>
</dbReference>
<evidence type="ECO:0000313" key="2">
    <source>
        <dbReference type="EMBL" id="GBP43689.1"/>
    </source>
</evidence>
<name>A0A4C1VZL5_EUMVA</name>
<comment type="caution">
    <text evidence="2">The sequence shown here is derived from an EMBL/GenBank/DDBJ whole genome shotgun (WGS) entry which is preliminary data.</text>
</comment>
<gene>
    <name evidence="2" type="ORF">EVAR_30523_1</name>
</gene>
<protein>
    <submittedName>
        <fullName evidence="2">Uncharacterized protein</fullName>
    </submittedName>
</protein>
<sequence>MPEGLHPALRRTFDDLLFPSYAITLTIPQNTCAKLTRRSQVIGESTISAESLGPLPTPAGRPKQNQYATEPYPRIASCKLRLGLQYPSFADEYRGSSRHGKLQDNARALWRGADVGGG</sequence>
<reference evidence="2 3" key="1">
    <citation type="journal article" date="2019" name="Commun. Biol.">
        <title>The bagworm genome reveals a unique fibroin gene that provides high tensile strength.</title>
        <authorList>
            <person name="Kono N."/>
            <person name="Nakamura H."/>
            <person name="Ohtoshi R."/>
            <person name="Tomita M."/>
            <person name="Numata K."/>
            <person name="Arakawa K."/>
        </authorList>
    </citation>
    <scope>NUCLEOTIDE SEQUENCE [LARGE SCALE GENOMIC DNA]</scope>
</reference>